<dbReference type="STRING" id="1619313.EM595_0174"/>
<dbReference type="Gene3D" id="1.10.3210.10">
    <property type="entry name" value="Hypothetical protein af1432"/>
    <property type="match status" value="1"/>
</dbReference>
<dbReference type="PROSITE" id="PS51832">
    <property type="entry name" value="HD_GYP"/>
    <property type="match status" value="1"/>
</dbReference>
<dbReference type="PATRIC" id="fig|1619313.3.peg.181"/>
<feature type="domain" description="HD-GYP" evidence="1">
    <location>
        <begin position="126"/>
        <end position="319"/>
    </location>
</feature>
<organism evidence="2 3">
    <name type="scientific">Duffyella gerundensis</name>
    <dbReference type="NCBI Taxonomy" id="1619313"/>
    <lineage>
        <taxon>Bacteria</taxon>
        <taxon>Pseudomonadati</taxon>
        <taxon>Pseudomonadota</taxon>
        <taxon>Gammaproteobacteria</taxon>
        <taxon>Enterobacterales</taxon>
        <taxon>Erwiniaceae</taxon>
        <taxon>Duffyella</taxon>
    </lineage>
</organism>
<dbReference type="Pfam" id="PF11871">
    <property type="entry name" value="DUF3391"/>
    <property type="match status" value="1"/>
</dbReference>
<evidence type="ECO:0000259" key="1">
    <source>
        <dbReference type="PROSITE" id="PS51832"/>
    </source>
</evidence>
<dbReference type="PANTHER" id="PTHR43155">
    <property type="entry name" value="CYCLIC DI-GMP PHOSPHODIESTERASE PA4108-RELATED"/>
    <property type="match status" value="1"/>
</dbReference>
<dbReference type="InterPro" id="IPR003607">
    <property type="entry name" value="HD/PDEase_dom"/>
</dbReference>
<reference evidence="3" key="1">
    <citation type="submission" date="2015-11" db="EMBL/GenBank/DDBJ databases">
        <authorList>
            <person name="Blom J."/>
        </authorList>
    </citation>
    <scope>NUCLEOTIDE SEQUENCE [LARGE SCALE GENOMIC DNA]</scope>
</reference>
<dbReference type="Proteomes" id="UP000059419">
    <property type="component" value="Chromosome 1"/>
</dbReference>
<dbReference type="CDD" id="cd00077">
    <property type="entry name" value="HDc"/>
    <property type="match status" value="1"/>
</dbReference>
<dbReference type="KEGG" id="ege:EM595_0174"/>
<dbReference type="SUPFAM" id="SSF109604">
    <property type="entry name" value="HD-domain/PDEase-like"/>
    <property type="match status" value="1"/>
</dbReference>
<proteinExistence type="predicted"/>
<evidence type="ECO:0000313" key="2">
    <source>
        <dbReference type="EMBL" id="CUU22411.1"/>
    </source>
</evidence>
<keyword evidence="3" id="KW-1185">Reference proteome</keyword>
<gene>
    <name evidence="2" type="ORF">EM595_0174</name>
</gene>
<dbReference type="InterPro" id="IPR006675">
    <property type="entry name" value="HDIG_dom"/>
</dbReference>
<dbReference type="InterPro" id="IPR037522">
    <property type="entry name" value="HD_GYP_dom"/>
</dbReference>
<name>A0A0U5KZU5_9GAMM</name>
<accession>A0A0U5KZU5</accession>
<dbReference type="AlphaFoldDB" id="A0A0U5KZU5"/>
<dbReference type="SMART" id="SM00471">
    <property type="entry name" value="HDc"/>
    <property type="match status" value="1"/>
</dbReference>
<sequence>MIKLIPVSELLPGMFLHKLEVFWVHDSRVRNQMLLTDPRQIAAIKESGIEKVWIDLAKSVPHASANSETLRVPEITPGGFDSEVERARQIFQQGKGQIMAMFNEARLGTSLDLTSASALVDDIAGSVKRHPSALLSVARLKNHDDYTWLHSMAVCALMVSLAQKMGYDDKQTLRAGMGGLLHDIGKASVPLAILNKPGKLTDEEFIIMQQHPIMGAQMLMEAEADADIIDIALHHHEKFDGSGYPHRLAGKGISELSRMTAVCDVYDAITSMRPYKEGWNPAEAMHRMASWSGHFDRAIFHMFVKSLGIYPVGSLVRLASGRVALVTEVGNTSLLRPKVNIFYSLRTQREIPPEALDLADSFCCDSIIGPEDSNLWQRFNLSSVWRVGATA</sequence>
<dbReference type="EMBL" id="LN907827">
    <property type="protein sequence ID" value="CUU22411.1"/>
    <property type="molecule type" value="Genomic_DNA"/>
</dbReference>
<evidence type="ECO:0000313" key="3">
    <source>
        <dbReference type="Proteomes" id="UP000059419"/>
    </source>
</evidence>
<dbReference type="Pfam" id="PF13487">
    <property type="entry name" value="HD_5"/>
    <property type="match status" value="1"/>
</dbReference>
<dbReference type="OrthoDB" id="9764808at2"/>
<dbReference type="RefSeq" id="WP_067426885.1">
    <property type="nucleotide sequence ID" value="NZ_LN907827.1"/>
</dbReference>
<protein>
    <submittedName>
        <fullName evidence="2">Putative domain HDIG-containing protein</fullName>
    </submittedName>
</protein>
<dbReference type="PANTHER" id="PTHR43155:SF2">
    <property type="entry name" value="CYCLIC DI-GMP PHOSPHODIESTERASE PA4108"/>
    <property type="match status" value="1"/>
</dbReference>
<dbReference type="GO" id="GO:0008081">
    <property type="term" value="F:phosphoric diester hydrolase activity"/>
    <property type="evidence" value="ECO:0007669"/>
    <property type="project" value="UniProtKB-ARBA"/>
</dbReference>
<dbReference type="InterPro" id="IPR021812">
    <property type="entry name" value="DUF3391"/>
</dbReference>
<dbReference type="NCBIfam" id="TIGR00277">
    <property type="entry name" value="HDIG"/>
    <property type="match status" value="1"/>
</dbReference>